<protein>
    <submittedName>
        <fullName evidence="1">LINE-1 like protein</fullName>
    </submittedName>
</protein>
<dbReference type="EMBL" id="AF064597">
    <property type="protein sequence ID" value="AAC16737.1"/>
    <property type="molecule type" value="mRNA"/>
</dbReference>
<dbReference type="AlphaFoldDB" id="O60734"/>
<proteinExistence type="evidence at transcript level"/>
<sequence length="59" mass="7045">REVYFKYEDICWLKVMGWRKICHANVNEKKAGVAIVIKVDFRAKTMKDKDSHFIMIKVN</sequence>
<reference evidence="1" key="1">
    <citation type="submission" date="1998-05" db="EMBL/GenBank/DDBJ databases">
        <title>Differential display of placental genes.</title>
        <authorList>
            <person name="Page N.M."/>
            <person name="Butlin D.J."/>
            <person name="Manyonda I."/>
            <person name="Bicknell A.B."/>
            <person name="Lowry P.J."/>
        </authorList>
    </citation>
    <scope>NUCLEOTIDE SEQUENCE</scope>
    <source>
        <tissue evidence="1">Placenta</tissue>
    </source>
</reference>
<evidence type="ECO:0000313" key="1">
    <source>
        <dbReference type="EMBL" id="AAC16737.1"/>
    </source>
</evidence>
<feature type="non-terminal residue" evidence="1">
    <location>
        <position position="1"/>
    </location>
</feature>
<accession>O60734</accession>
<organism evidence="1">
    <name type="scientific">Homo sapiens</name>
    <name type="common">Human</name>
    <dbReference type="NCBI Taxonomy" id="9606"/>
    <lineage>
        <taxon>Eukaryota</taxon>
        <taxon>Metazoa</taxon>
        <taxon>Chordata</taxon>
        <taxon>Craniata</taxon>
        <taxon>Vertebrata</taxon>
        <taxon>Euteleostomi</taxon>
        <taxon>Mammalia</taxon>
        <taxon>Eutheria</taxon>
        <taxon>Euarchontoglires</taxon>
        <taxon>Primates</taxon>
        <taxon>Haplorrhini</taxon>
        <taxon>Catarrhini</taxon>
        <taxon>Hominidae</taxon>
        <taxon>Homo</taxon>
    </lineage>
</organism>
<name>O60734_HUMAN</name>